<feature type="transmembrane region" description="Helical" evidence="8">
    <location>
        <begin position="130"/>
        <end position="149"/>
    </location>
</feature>
<dbReference type="SUPFAM" id="SSF81345">
    <property type="entry name" value="ABC transporter involved in vitamin B12 uptake, BtuC"/>
    <property type="match status" value="1"/>
</dbReference>
<proteinExistence type="inferred from homology"/>
<organism evidence="9 10">
    <name type="scientific">Paenibacillus agricola</name>
    <dbReference type="NCBI Taxonomy" id="2716264"/>
    <lineage>
        <taxon>Bacteria</taxon>
        <taxon>Bacillati</taxon>
        <taxon>Bacillota</taxon>
        <taxon>Bacilli</taxon>
        <taxon>Bacillales</taxon>
        <taxon>Paenibacillaceae</taxon>
        <taxon>Paenibacillus</taxon>
    </lineage>
</organism>
<dbReference type="Gene3D" id="1.10.3470.10">
    <property type="entry name" value="ABC transporter involved in vitamin B12 uptake, BtuC"/>
    <property type="match status" value="1"/>
</dbReference>
<feature type="transmembrane region" description="Helical" evidence="8">
    <location>
        <begin position="317"/>
        <end position="334"/>
    </location>
</feature>
<dbReference type="Proteomes" id="UP001165962">
    <property type="component" value="Unassembled WGS sequence"/>
</dbReference>
<feature type="transmembrane region" description="Helical" evidence="8">
    <location>
        <begin position="102"/>
        <end position="121"/>
    </location>
</feature>
<keyword evidence="5 8" id="KW-0812">Transmembrane</keyword>
<feature type="transmembrane region" description="Helical" evidence="8">
    <location>
        <begin position="247"/>
        <end position="273"/>
    </location>
</feature>
<keyword evidence="10" id="KW-1185">Reference proteome</keyword>
<dbReference type="RefSeq" id="WP_166152411.1">
    <property type="nucleotide sequence ID" value="NZ_JAAOIW010000007.1"/>
</dbReference>
<feature type="transmembrane region" description="Helical" evidence="8">
    <location>
        <begin position="285"/>
        <end position="305"/>
    </location>
</feature>
<feature type="transmembrane region" description="Helical" evidence="8">
    <location>
        <begin position="155"/>
        <end position="179"/>
    </location>
</feature>
<keyword evidence="6 8" id="KW-1133">Transmembrane helix</keyword>
<comment type="caution">
    <text evidence="9">The sequence shown here is derived from an EMBL/GenBank/DDBJ whole genome shotgun (WGS) entry which is preliminary data.</text>
</comment>
<comment type="subcellular location">
    <subcellularLocation>
        <location evidence="1">Cell membrane</location>
        <topology evidence="1">Multi-pass membrane protein</topology>
    </subcellularLocation>
</comment>
<evidence type="ECO:0000256" key="7">
    <source>
        <dbReference type="ARBA" id="ARBA00023136"/>
    </source>
</evidence>
<accession>A0ABX0JA81</accession>
<feature type="transmembrane region" description="Helical" evidence="8">
    <location>
        <begin position="70"/>
        <end position="90"/>
    </location>
</feature>
<dbReference type="InterPro" id="IPR037294">
    <property type="entry name" value="ABC_BtuC-like"/>
</dbReference>
<name>A0ABX0JA81_9BACL</name>
<evidence type="ECO:0000256" key="4">
    <source>
        <dbReference type="ARBA" id="ARBA00022475"/>
    </source>
</evidence>
<evidence type="ECO:0000256" key="5">
    <source>
        <dbReference type="ARBA" id="ARBA00022692"/>
    </source>
</evidence>
<protein>
    <submittedName>
        <fullName evidence="9">Iron ABC transporter permease</fullName>
    </submittedName>
</protein>
<evidence type="ECO:0000256" key="2">
    <source>
        <dbReference type="ARBA" id="ARBA00007935"/>
    </source>
</evidence>
<evidence type="ECO:0000256" key="3">
    <source>
        <dbReference type="ARBA" id="ARBA00022448"/>
    </source>
</evidence>
<dbReference type="Pfam" id="PF01032">
    <property type="entry name" value="FecCD"/>
    <property type="match status" value="1"/>
</dbReference>
<keyword evidence="4" id="KW-1003">Cell membrane</keyword>
<evidence type="ECO:0000313" key="9">
    <source>
        <dbReference type="EMBL" id="NHN32134.1"/>
    </source>
</evidence>
<dbReference type="EMBL" id="JAAOIW010000007">
    <property type="protein sequence ID" value="NHN32134.1"/>
    <property type="molecule type" value="Genomic_DNA"/>
</dbReference>
<dbReference type="InterPro" id="IPR000522">
    <property type="entry name" value="ABC_transptr_permease_BtuC"/>
</dbReference>
<dbReference type="PANTHER" id="PTHR30472">
    <property type="entry name" value="FERRIC ENTEROBACTIN TRANSPORT SYSTEM PERMEASE PROTEIN"/>
    <property type="match status" value="1"/>
</dbReference>
<dbReference type="PANTHER" id="PTHR30472:SF1">
    <property type="entry name" value="FE(3+) DICITRATE TRANSPORT SYSTEM PERMEASE PROTEIN FECC-RELATED"/>
    <property type="match status" value="1"/>
</dbReference>
<keyword evidence="3" id="KW-0813">Transport</keyword>
<evidence type="ECO:0000256" key="8">
    <source>
        <dbReference type="SAM" id="Phobius"/>
    </source>
</evidence>
<dbReference type="CDD" id="cd06550">
    <property type="entry name" value="TM_ABC_iron-siderophores_like"/>
    <property type="match status" value="1"/>
</dbReference>
<sequence length="343" mass="36496">MSSMGKKNLEKQNRTGFLLFLFCTSFLGLMVGMLGSVKWGQAYVPWGTLWEALTYQGHDKEHLYIQTLRLPRTITACLVGIQLALAGLLTQLTTKNPLASPHVFGINAGAALAVVFGLVVIKNVSLANSVWLAMIGAALGALLVGSLAGTGPKQYVRLALAGITIHFLLSSLTEGLIILNQHTTESMMFWLVGSVSQAAWTEVRMLLPFFAGGLLVFGFMLPSFRLLVMDDEIAAGLGQRVTVVRAISMLLVIVLAGSAVALCGPIGFICLIVPHIARALVGTNLNVLVPLTGLLGGNLLVYADLLGRFIAFPYDSPVGIVTAAIGAPFFIYLARKQGGTGKR</sequence>
<reference evidence="9" key="1">
    <citation type="submission" date="2020-03" db="EMBL/GenBank/DDBJ databases">
        <title>Draft sequencing of Paenibacilllus sp. S3N08.</title>
        <authorList>
            <person name="Kim D.-U."/>
        </authorList>
    </citation>
    <scope>NUCLEOTIDE SEQUENCE</scope>
    <source>
        <strain evidence="9">S3N08</strain>
    </source>
</reference>
<evidence type="ECO:0000313" key="10">
    <source>
        <dbReference type="Proteomes" id="UP001165962"/>
    </source>
</evidence>
<feature type="transmembrane region" description="Helical" evidence="8">
    <location>
        <begin position="206"/>
        <end position="227"/>
    </location>
</feature>
<feature type="transmembrane region" description="Helical" evidence="8">
    <location>
        <begin position="16"/>
        <end position="37"/>
    </location>
</feature>
<evidence type="ECO:0000256" key="1">
    <source>
        <dbReference type="ARBA" id="ARBA00004651"/>
    </source>
</evidence>
<comment type="similarity">
    <text evidence="2">Belongs to the binding-protein-dependent transport system permease family. FecCD subfamily.</text>
</comment>
<evidence type="ECO:0000256" key="6">
    <source>
        <dbReference type="ARBA" id="ARBA00022989"/>
    </source>
</evidence>
<keyword evidence="7 8" id="KW-0472">Membrane</keyword>
<gene>
    <name evidence="9" type="ORF">G9U52_20040</name>
</gene>